<feature type="transmembrane region" description="Helical" evidence="3">
    <location>
        <begin position="116"/>
        <end position="139"/>
    </location>
</feature>
<evidence type="ECO:0000313" key="5">
    <source>
        <dbReference type="EMBL" id="VAW32315.1"/>
    </source>
</evidence>
<keyword evidence="3" id="KW-1133">Transmembrane helix</keyword>
<dbReference type="AlphaFoldDB" id="A0A3B0UMJ6"/>
<dbReference type="GO" id="GO:0046872">
    <property type="term" value="F:metal ion binding"/>
    <property type="evidence" value="ECO:0007669"/>
    <property type="project" value="UniProtKB-KW"/>
</dbReference>
<keyword evidence="2" id="KW-0378">Hydrolase</keyword>
<dbReference type="InterPro" id="IPR004843">
    <property type="entry name" value="Calcineurin-like_PHP"/>
</dbReference>
<evidence type="ECO:0000256" key="2">
    <source>
        <dbReference type="ARBA" id="ARBA00022801"/>
    </source>
</evidence>
<evidence type="ECO:0000256" key="3">
    <source>
        <dbReference type="SAM" id="Phobius"/>
    </source>
</evidence>
<dbReference type="SUPFAM" id="SSF56300">
    <property type="entry name" value="Metallo-dependent phosphatases"/>
    <property type="match status" value="1"/>
</dbReference>
<dbReference type="Pfam" id="PF00149">
    <property type="entry name" value="Metallophos"/>
    <property type="match status" value="1"/>
</dbReference>
<feature type="domain" description="Calcineurin-like phosphoesterase" evidence="4">
    <location>
        <begin position="189"/>
        <end position="356"/>
    </location>
</feature>
<dbReference type="Gene3D" id="3.60.21.10">
    <property type="match status" value="1"/>
</dbReference>
<evidence type="ECO:0000259" key="4">
    <source>
        <dbReference type="Pfam" id="PF00149"/>
    </source>
</evidence>
<reference evidence="5" key="1">
    <citation type="submission" date="2018-06" db="EMBL/GenBank/DDBJ databases">
        <authorList>
            <person name="Zhirakovskaya E."/>
        </authorList>
    </citation>
    <scope>NUCLEOTIDE SEQUENCE</scope>
</reference>
<dbReference type="PANTHER" id="PTHR31302">
    <property type="entry name" value="TRANSMEMBRANE PROTEIN WITH METALLOPHOSPHOESTERASE DOMAIN-RELATED"/>
    <property type="match status" value="1"/>
</dbReference>
<name>A0A3B0UMJ6_9ZZZZ</name>
<feature type="transmembrane region" description="Helical" evidence="3">
    <location>
        <begin position="82"/>
        <end position="104"/>
    </location>
</feature>
<dbReference type="InterPro" id="IPR029052">
    <property type="entry name" value="Metallo-depent_PP-like"/>
</dbReference>
<keyword evidence="1" id="KW-0479">Metal-binding</keyword>
<dbReference type="EMBL" id="UOEU01000346">
    <property type="protein sequence ID" value="VAW32315.1"/>
    <property type="molecule type" value="Genomic_DNA"/>
</dbReference>
<proteinExistence type="predicted"/>
<accession>A0A3B0UMJ6</accession>
<feature type="transmembrane region" description="Helical" evidence="3">
    <location>
        <begin position="55"/>
        <end position="76"/>
    </location>
</feature>
<keyword evidence="3" id="KW-0472">Membrane</keyword>
<dbReference type="PANTHER" id="PTHR31302:SF31">
    <property type="entry name" value="PHOSPHODIESTERASE YAEI"/>
    <property type="match status" value="1"/>
</dbReference>
<dbReference type="GO" id="GO:0008758">
    <property type="term" value="F:UDP-2,3-diacylglucosamine hydrolase activity"/>
    <property type="evidence" value="ECO:0007669"/>
    <property type="project" value="TreeGrafter"/>
</dbReference>
<gene>
    <name evidence="5" type="ORF">MNBD_CHLOROFLEXI01-18</name>
</gene>
<protein>
    <recommendedName>
        <fullName evidence="4">Calcineurin-like phosphoesterase domain-containing protein</fullName>
    </recommendedName>
</protein>
<dbReference type="GO" id="GO:0009245">
    <property type="term" value="P:lipid A biosynthetic process"/>
    <property type="evidence" value="ECO:0007669"/>
    <property type="project" value="TreeGrafter"/>
</dbReference>
<evidence type="ECO:0000256" key="1">
    <source>
        <dbReference type="ARBA" id="ARBA00022723"/>
    </source>
</evidence>
<organism evidence="5">
    <name type="scientific">hydrothermal vent metagenome</name>
    <dbReference type="NCBI Taxonomy" id="652676"/>
    <lineage>
        <taxon>unclassified sequences</taxon>
        <taxon>metagenomes</taxon>
        <taxon>ecological metagenomes</taxon>
    </lineage>
</organism>
<feature type="transmembrane region" description="Helical" evidence="3">
    <location>
        <begin position="145"/>
        <end position="164"/>
    </location>
</feature>
<keyword evidence="3" id="KW-0812">Transmembrane</keyword>
<sequence>MGDEHQNRIAEIKVMQNSILTKNATELNEPTVDILEEGWLHKTMLFFELPSRLPGIWVVGLAFLLAGLTGAGWWLLTADQSMAQLIGILLALFMAVDMTLLISLPQQKISFGSWKAQLFVLALPRIAATLVLALAAIWLPGNWALWLFLLVQVVGTAAFIRGFIIEPFKLKLTAVMTFTDRLPIGTDPIRVLHITDLHVERLTEREENVLKLAQEAKPDLIVISGDYVNLSYNRDKKTLRQVRQLLSQLSAPYGVFATLGSPPVDLRETVVPIFEGLNITLLRHGWQQVEMENGRSLTVMGMDCTHDLPVDADRLAQLVQAAPNSAPQLLVYHSPELMPEATQHDIDLYVCGHTHGGQVRLPFVGPLLTSSQLGRRFVMGLYRNGRTTLYVSRGIGLEGLSAPRVRFMCPPEMTLITLMPNG</sequence>
<dbReference type="GO" id="GO:0016020">
    <property type="term" value="C:membrane"/>
    <property type="evidence" value="ECO:0007669"/>
    <property type="project" value="GOC"/>
</dbReference>
<dbReference type="InterPro" id="IPR051158">
    <property type="entry name" value="Metallophosphoesterase_sf"/>
</dbReference>